<dbReference type="InterPro" id="IPR002935">
    <property type="entry name" value="SAM_O-MeTrfase"/>
</dbReference>
<dbReference type="GO" id="GO:0008757">
    <property type="term" value="F:S-adenosylmethionine-dependent methyltransferase activity"/>
    <property type="evidence" value="ECO:0007669"/>
    <property type="project" value="TreeGrafter"/>
</dbReference>
<dbReference type="InterPro" id="IPR029063">
    <property type="entry name" value="SAM-dependent_MTases_sf"/>
</dbReference>
<dbReference type="Pfam" id="PF01596">
    <property type="entry name" value="Methyltransf_3"/>
    <property type="match status" value="1"/>
</dbReference>
<name>A0A4R9G8U2_9LEPT</name>
<dbReference type="AlphaFoldDB" id="A0A4R9G8U2"/>
<dbReference type="SUPFAM" id="SSF53335">
    <property type="entry name" value="S-adenosyl-L-methionine-dependent methyltransferases"/>
    <property type="match status" value="1"/>
</dbReference>
<proteinExistence type="predicted"/>
<evidence type="ECO:0000256" key="2">
    <source>
        <dbReference type="ARBA" id="ARBA00022679"/>
    </source>
</evidence>
<comment type="caution">
    <text evidence="4">The sequence shown here is derived from an EMBL/GenBank/DDBJ whole genome shotgun (WGS) entry which is preliminary data.</text>
</comment>
<dbReference type="PANTHER" id="PTHR10509:SF14">
    <property type="entry name" value="CAFFEOYL-COA O-METHYLTRANSFERASE 3-RELATED"/>
    <property type="match status" value="1"/>
</dbReference>
<sequence>MTSKDSNRKYGNSIYKEGLEDWIHSELVQRPFPWLKELEEKALQDRFPVLSPASGSVLAFLVSSWKPEYILELGTGYGISLFWTISALSSFAKITTVDREPQFIEITKSFLPKIGSNSFDLEFREGECLDILQEFLNSPVTQSREFLFVDCDKIRYPEVLEKILSQGRDRKLRVAFDNVLWHGRIADPSNQAPSDQAVRKVWSMIQDSKLSYTLFPVGDGILCFDFSQ</sequence>
<organism evidence="4 5">
    <name type="scientific">Leptospira semungkisensis</name>
    <dbReference type="NCBI Taxonomy" id="2484985"/>
    <lineage>
        <taxon>Bacteria</taxon>
        <taxon>Pseudomonadati</taxon>
        <taxon>Spirochaetota</taxon>
        <taxon>Spirochaetia</taxon>
        <taxon>Leptospirales</taxon>
        <taxon>Leptospiraceae</taxon>
        <taxon>Leptospira</taxon>
    </lineage>
</organism>
<keyword evidence="3" id="KW-0949">S-adenosyl-L-methionine</keyword>
<protein>
    <submittedName>
        <fullName evidence="4">O-methyltransferase</fullName>
    </submittedName>
</protein>
<evidence type="ECO:0000256" key="1">
    <source>
        <dbReference type="ARBA" id="ARBA00022603"/>
    </source>
</evidence>
<dbReference type="GO" id="GO:0008171">
    <property type="term" value="F:O-methyltransferase activity"/>
    <property type="evidence" value="ECO:0007669"/>
    <property type="project" value="InterPro"/>
</dbReference>
<dbReference type="Proteomes" id="UP000297453">
    <property type="component" value="Unassembled WGS sequence"/>
</dbReference>
<keyword evidence="1 4" id="KW-0489">Methyltransferase</keyword>
<dbReference type="PROSITE" id="PS51682">
    <property type="entry name" value="SAM_OMT_I"/>
    <property type="match status" value="1"/>
</dbReference>
<dbReference type="OrthoDB" id="9811000at2"/>
<dbReference type="RefSeq" id="WP_135586305.1">
    <property type="nucleotide sequence ID" value="NZ_RQEP01000005.1"/>
</dbReference>
<evidence type="ECO:0000313" key="4">
    <source>
        <dbReference type="EMBL" id="TGK07941.1"/>
    </source>
</evidence>
<gene>
    <name evidence="4" type="ORF">EHO59_07560</name>
</gene>
<dbReference type="EMBL" id="RQEP01000005">
    <property type="protein sequence ID" value="TGK07941.1"/>
    <property type="molecule type" value="Genomic_DNA"/>
</dbReference>
<dbReference type="GO" id="GO:0032259">
    <property type="term" value="P:methylation"/>
    <property type="evidence" value="ECO:0007669"/>
    <property type="project" value="UniProtKB-KW"/>
</dbReference>
<evidence type="ECO:0000313" key="5">
    <source>
        <dbReference type="Proteomes" id="UP000297453"/>
    </source>
</evidence>
<dbReference type="PANTHER" id="PTHR10509">
    <property type="entry name" value="O-METHYLTRANSFERASE-RELATED"/>
    <property type="match status" value="1"/>
</dbReference>
<keyword evidence="2 4" id="KW-0808">Transferase</keyword>
<evidence type="ECO:0000256" key="3">
    <source>
        <dbReference type="ARBA" id="ARBA00022691"/>
    </source>
</evidence>
<accession>A0A4R9G8U2</accession>
<dbReference type="InterPro" id="IPR050362">
    <property type="entry name" value="Cation-dep_OMT"/>
</dbReference>
<reference evidence="4" key="1">
    <citation type="journal article" date="2019" name="PLoS Negl. Trop. Dis.">
        <title>Revisiting the worldwide diversity of Leptospira species in the environment.</title>
        <authorList>
            <person name="Vincent A.T."/>
            <person name="Schiettekatte O."/>
            <person name="Bourhy P."/>
            <person name="Veyrier F.J."/>
            <person name="Picardeau M."/>
        </authorList>
    </citation>
    <scope>NUCLEOTIDE SEQUENCE [LARGE SCALE GENOMIC DNA]</scope>
    <source>
        <strain evidence="4">SSS9</strain>
    </source>
</reference>
<dbReference type="Gene3D" id="3.40.50.150">
    <property type="entry name" value="Vaccinia Virus protein VP39"/>
    <property type="match status" value="1"/>
</dbReference>
<keyword evidence="5" id="KW-1185">Reference proteome</keyword>